<keyword evidence="2" id="KW-1185">Reference proteome</keyword>
<sequence length="160" mass="18190">MDIPVDSEEEAAFGSDLQENITILAVETDSDSETDNLDGEDSIPLSELLNRLPRRKKQKTNHSIWTETNLVVPDENITFLSSVELPRELKELNSAYQFLKYFLAEETLTDVVYQSPLYSVQKQPDKALLLTVKQLEQFIGCCIYRICQLSSCLQLEITGI</sequence>
<comment type="caution">
    <text evidence="1">The sequence shown here is derived from an EMBL/GenBank/DDBJ whole genome shotgun (WGS) entry which is preliminary data.</text>
</comment>
<evidence type="ECO:0000313" key="1">
    <source>
        <dbReference type="EMBL" id="KAF2904980.1"/>
    </source>
</evidence>
<dbReference type="Proteomes" id="UP000801492">
    <property type="component" value="Unassembled WGS sequence"/>
</dbReference>
<reference evidence="1" key="1">
    <citation type="submission" date="2019-08" db="EMBL/GenBank/DDBJ databases">
        <title>The genome of the North American firefly Photinus pyralis.</title>
        <authorList>
            <consortium name="Photinus pyralis genome working group"/>
            <person name="Fallon T.R."/>
            <person name="Sander Lower S.E."/>
            <person name="Weng J.-K."/>
        </authorList>
    </citation>
    <scope>NUCLEOTIDE SEQUENCE</scope>
    <source>
        <strain evidence="1">TRF0915ILg1</strain>
        <tissue evidence="1">Whole body</tissue>
    </source>
</reference>
<name>A0A8K0GHP4_IGNLU</name>
<dbReference type="EMBL" id="VTPC01000630">
    <property type="protein sequence ID" value="KAF2904980.1"/>
    <property type="molecule type" value="Genomic_DNA"/>
</dbReference>
<gene>
    <name evidence="1" type="ORF">ILUMI_01195</name>
</gene>
<dbReference type="AlphaFoldDB" id="A0A8K0GHP4"/>
<dbReference type="OrthoDB" id="122438at2759"/>
<evidence type="ECO:0000313" key="2">
    <source>
        <dbReference type="Proteomes" id="UP000801492"/>
    </source>
</evidence>
<protein>
    <recommendedName>
        <fullName evidence="3">PiggyBac transposable element-derived protein domain-containing protein</fullName>
    </recommendedName>
</protein>
<evidence type="ECO:0008006" key="3">
    <source>
        <dbReference type="Google" id="ProtNLM"/>
    </source>
</evidence>
<proteinExistence type="predicted"/>
<accession>A0A8K0GHP4</accession>
<organism evidence="1 2">
    <name type="scientific">Ignelater luminosus</name>
    <name type="common">Cucubano</name>
    <name type="synonym">Pyrophorus luminosus</name>
    <dbReference type="NCBI Taxonomy" id="2038154"/>
    <lineage>
        <taxon>Eukaryota</taxon>
        <taxon>Metazoa</taxon>
        <taxon>Ecdysozoa</taxon>
        <taxon>Arthropoda</taxon>
        <taxon>Hexapoda</taxon>
        <taxon>Insecta</taxon>
        <taxon>Pterygota</taxon>
        <taxon>Neoptera</taxon>
        <taxon>Endopterygota</taxon>
        <taxon>Coleoptera</taxon>
        <taxon>Polyphaga</taxon>
        <taxon>Elateriformia</taxon>
        <taxon>Elateroidea</taxon>
        <taxon>Elateridae</taxon>
        <taxon>Agrypninae</taxon>
        <taxon>Pyrophorini</taxon>
        <taxon>Ignelater</taxon>
    </lineage>
</organism>